<name>A0A9Q9RMY0_FUSFU</name>
<dbReference type="Proteomes" id="UP000760494">
    <property type="component" value="Unassembled WGS sequence"/>
</dbReference>
<proteinExistence type="predicted"/>
<protein>
    <submittedName>
        <fullName evidence="2">Uncharacterized protein</fullName>
    </submittedName>
</protein>
<accession>A0A9Q9RMY0</accession>
<evidence type="ECO:0000313" key="2">
    <source>
        <dbReference type="EMBL" id="VTT72548.1"/>
    </source>
</evidence>
<sequence length="490" mass="54258">MADDNNKNKKTQNDPKNKGKGKDDDKQLARRAGSQSGQHNSSTTKPRNYSVMRIRPRNALRFATSQDAIGQKHLALTDGLTGRFVENEMAVSTDFVGKTTIGFSANTPSGAHEAVDAIAQVQKEDEVIVGALTLTSKADFMAKNCKRKRLTLDRDEEAEFEARTAARQARRAAFLQHGDQQSSGQASGQDQGPPDDHSEERIRCVGCKSDKHTLAVCLKAGADGYMKGCPFCNTMDHSAGNCPHPALKDNKLLRLRHFVYDRRNMPSFLNVKAWYPLVRKHAQSKEAYHRYPWTPEFTKSIAGRINEIQRRVDKNGPGGAKLPVDPSVKGWPAVLAYHEGLERQEKEKALAEARSKVAPLSELQKAAAAFLNASLVPETRVDEPEKVNKDVDMADNGQVVTAPETEEPSATTTAVEDEPSPEPSPEPESEYLALAKEQHDASQLQPWDEVDSDDDDDDEEEFARQKLILREAQAEATKRGIRAKSYTTEL</sequence>
<feature type="compositionally biased region" description="Basic and acidic residues" evidence="1">
    <location>
        <begin position="1"/>
        <end position="28"/>
    </location>
</feature>
<evidence type="ECO:0000256" key="1">
    <source>
        <dbReference type="SAM" id="MobiDB-lite"/>
    </source>
</evidence>
<feature type="compositionally biased region" description="Basic and acidic residues" evidence="1">
    <location>
        <begin position="381"/>
        <end position="392"/>
    </location>
</feature>
<feature type="region of interest" description="Disordered" evidence="1">
    <location>
        <begin position="1"/>
        <end position="52"/>
    </location>
</feature>
<feature type="compositionally biased region" description="Polar residues" evidence="1">
    <location>
        <begin position="33"/>
        <end position="47"/>
    </location>
</feature>
<evidence type="ECO:0000313" key="3">
    <source>
        <dbReference type="Proteomes" id="UP000760494"/>
    </source>
</evidence>
<feature type="compositionally biased region" description="Low complexity" evidence="1">
    <location>
        <begin position="169"/>
        <end position="192"/>
    </location>
</feature>
<dbReference type="EMBL" id="CABFJX010000346">
    <property type="protein sequence ID" value="VTT72548.1"/>
    <property type="molecule type" value="Genomic_DNA"/>
</dbReference>
<feature type="region of interest" description="Disordered" evidence="1">
    <location>
        <begin position="381"/>
        <end position="462"/>
    </location>
</feature>
<reference evidence="2" key="1">
    <citation type="submission" date="2019-05" db="EMBL/GenBank/DDBJ databases">
        <authorList>
            <person name="Piombo E."/>
        </authorList>
    </citation>
    <scope>NUCLEOTIDE SEQUENCE</scope>
    <source>
        <strain evidence="2">C2S</strain>
    </source>
</reference>
<feature type="compositionally biased region" description="Low complexity" evidence="1">
    <location>
        <begin position="400"/>
        <end position="414"/>
    </location>
</feature>
<dbReference type="AlphaFoldDB" id="A0A9Q9RMY0"/>
<gene>
    <name evidence="2" type="ORF">C2S_8634</name>
</gene>
<feature type="compositionally biased region" description="Acidic residues" evidence="1">
    <location>
        <begin position="448"/>
        <end position="461"/>
    </location>
</feature>
<comment type="caution">
    <text evidence="2">The sequence shown here is derived from an EMBL/GenBank/DDBJ whole genome shotgun (WGS) entry which is preliminary data.</text>
</comment>
<organism evidence="2 3">
    <name type="scientific">Fusarium fujikuroi</name>
    <name type="common">Bakanae and foot rot disease fungus</name>
    <name type="synonym">Gibberella fujikuroi</name>
    <dbReference type="NCBI Taxonomy" id="5127"/>
    <lineage>
        <taxon>Eukaryota</taxon>
        <taxon>Fungi</taxon>
        <taxon>Dikarya</taxon>
        <taxon>Ascomycota</taxon>
        <taxon>Pezizomycotina</taxon>
        <taxon>Sordariomycetes</taxon>
        <taxon>Hypocreomycetidae</taxon>
        <taxon>Hypocreales</taxon>
        <taxon>Nectriaceae</taxon>
        <taxon>Fusarium</taxon>
        <taxon>Fusarium fujikuroi species complex</taxon>
    </lineage>
</organism>
<feature type="compositionally biased region" description="Acidic residues" evidence="1">
    <location>
        <begin position="415"/>
        <end position="429"/>
    </location>
</feature>
<feature type="region of interest" description="Disordered" evidence="1">
    <location>
        <begin position="169"/>
        <end position="200"/>
    </location>
</feature>